<keyword evidence="2" id="KW-0732">Signal</keyword>
<keyword evidence="1" id="KW-0812">Transmembrane</keyword>
<reference evidence="3" key="1">
    <citation type="submission" date="2023-03" db="EMBL/GenBank/DDBJ databases">
        <title>Massive genome expansion in bonnet fungi (Mycena s.s.) driven by repeated elements and novel gene families across ecological guilds.</title>
        <authorList>
            <consortium name="Lawrence Berkeley National Laboratory"/>
            <person name="Harder C.B."/>
            <person name="Miyauchi S."/>
            <person name="Viragh M."/>
            <person name="Kuo A."/>
            <person name="Thoen E."/>
            <person name="Andreopoulos B."/>
            <person name="Lu D."/>
            <person name="Skrede I."/>
            <person name="Drula E."/>
            <person name="Henrissat B."/>
            <person name="Morin E."/>
            <person name="Kohler A."/>
            <person name="Barry K."/>
            <person name="LaButti K."/>
            <person name="Morin E."/>
            <person name="Salamov A."/>
            <person name="Lipzen A."/>
            <person name="Mereny Z."/>
            <person name="Hegedus B."/>
            <person name="Baldrian P."/>
            <person name="Stursova M."/>
            <person name="Weitz H."/>
            <person name="Taylor A."/>
            <person name="Grigoriev I.V."/>
            <person name="Nagy L.G."/>
            <person name="Martin F."/>
            <person name="Kauserud H."/>
        </authorList>
    </citation>
    <scope>NUCLEOTIDE SEQUENCE</scope>
    <source>
        <strain evidence="3">CBHHK002</strain>
    </source>
</reference>
<keyword evidence="4" id="KW-1185">Reference proteome</keyword>
<evidence type="ECO:0000313" key="3">
    <source>
        <dbReference type="EMBL" id="KAJ7314806.1"/>
    </source>
</evidence>
<evidence type="ECO:0000313" key="4">
    <source>
        <dbReference type="Proteomes" id="UP001218218"/>
    </source>
</evidence>
<evidence type="ECO:0000256" key="1">
    <source>
        <dbReference type="SAM" id="Phobius"/>
    </source>
</evidence>
<keyword evidence="1" id="KW-0472">Membrane</keyword>
<proteinExistence type="predicted"/>
<feature type="chain" id="PRO_5042147847" evidence="2">
    <location>
        <begin position="17"/>
        <end position="222"/>
    </location>
</feature>
<feature type="transmembrane region" description="Helical" evidence="1">
    <location>
        <begin position="159"/>
        <end position="183"/>
    </location>
</feature>
<organism evidence="3 4">
    <name type="scientific">Mycena albidolilacea</name>
    <dbReference type="NCBI Taxonomy" id="1033008"/>
    <lineage>
        <taxon>Eukaryota</taxon>
        <taxon>Fungi</taxon>
        <taxon>Dikarya</taxon>
        <taxon>Basidiomycota</taxon>
        <taxon>Agaricomycotina</taxon>
        <taxon>Agaricomycetes</taxon>
        <taxon>Agaricomycetidae</taxon>
        <taxon>Agaricales</taxon>
        <taxon>Marasmiineae</taxon>
        <taxon>Mycenaceae</taxon>
        <taxon>Mycena</taxon>
    </lineage>
</organism>
<name>A0AAD7EEP3_9AGAR</name>
<keyword evidence="1" id="KW-1133">Transmembrane helix</keyword>
<accession>A0AAD7EEP3</accession>
<comment type="caution">
    <text evidence="3">The sequence shown here is derived from an EMBL/GenBank/DDBJ whole genome shotgun (WGS) entry which is preliminary data.</text>
</comment>
<dbReference type="EMBL" id="JARIHO010000065">
    <property type="protein sequence ID" value="KAJ7314806.1"/>
    <property type="molecule type" value="Genomic_DNA"/>
</dbReference>
<sequence length="222" mass="23520">MHRSFIVLLCLGFVRAILQNITVDDTSPDIVYGEATFQCNATVPCPDGLKAGVFNESATLTFSSIAFNFTGVAFYASLDVVGAATIILDGEELSILSNPLSDVLEAGPGQGSHNISKTGLANIPHTLTIAPNTTLIPPTIIGFDHLIYTASLPDKKSHVGAIVGGVLAGVAVIFGLLLAALFARRRKLILRRNQRKSAVLRGMTVARQNHNAGEEDAKELPT</sequence>
<dbReference type="AlphaFoldDB" id="A0AAD7EEP3"/>
<protein>
    <submittedName>
        <fullName evidence="3">Uncharacterized protein</fullName>
    </submittedName>
</protein>
<evidence type="ECO:0000256" key="2">
    <source>
        <dbReference type="SAM" id="SignalP"/>
    </source>
</evidence>
<feature type="signal peptide" evidence="2">
    <location>
        <begin position="1"/>
        <end position="16"/>
    </location>
</feature>
<gene>
    <name evidence="3" type="ORF">DFH08DRAFT_894833</name>
</gene>
<dbReference type="Proteomes" id="UP001218218">
    <property type="component" value="Unassembled WGS sequence"/>
</dbReference>